<proteinExistence type="predicted"/>
<keyword evidence="2" id="KW-1185">Reference proteome</keyword>
<dbReference type="Proteomes" id="UP001285441">
    <property type="component" value="Unassembled WGS sequence"/>
</dbReference>
<evidence type="ECO:0000313" key="2">
    <source>
        <dbReference type="Proteomes" id="UP001285441"/>
    </source>
</evidence>
<name>A0AAE0N2M2_9PEZI</name>
<evidence type="ECO:0000313" key="1">
    <source>
        <dbReference type="EMBL" id="KAK3368636.1"/>
    </source>
</evidence>
<dbReference type="AlphaFoldDB" id="A0AAE0N2M2"/>
<gene>
    <name evidence="1" type="ORF">B0H63DRAFT_488847</name>
</gene>
<reference evidence="1" key="1">
    <citation type="journal article" date="2023" name="Mol. Phylogenet. Evol.">
        <title>Genome-scale phylogeny and comparative genomics of the fungal order Sordariales.</title>
        <authorList>
            <person name="Hensen N."/>
            <person name="Bonometti L."/>
            <person name="Westerberg I."/>
            <person name="Brannstrom I.O."/>
            <person name="Guillou S."/>
            <person name="Cros-Aarteil S."/>
            <person name="Calhoun S."/>
            <person name="Haridas S."/>
            <person name="Kuo A."/>
            <person name="Mondo S."/>
            <person name="Pangilinan J."/>
            <person name="Riley R."/>
            <person name="LaButti K."/>
            <person name="Andreopoulos B."/>
            <person name="Lipzen A."/>
            <person name="Chen C."/>
            <person name="Yan M."/>
            <person name="Daum C."/>
            <person name="Ng V."/>
            <person name="Clum A."/>
            <person name="Steindorff A."/>
            <person name="Ohm R.A."/>
            <person name="Martin F."/>
            <person name="Silar P."/>
            <person name="Natvig D.O."/>
            <person name="Lalanne C."/>
            <person name="Gautier V."/>
            <person name="Ament-Velasquez S.L."/>
            <person name="Kruys A."/>
            <person name="Hutchinson M.I."/>
            <person name="Powell A.J."/>
            <person name="Barry K."/>
            <person name="Miller A.N."/>
            <person name="Grigoriev I.V."/>
            <person name="Debuchy R."/>
            <person name="Gladieux P."/>
            <person name="Hiltunen Thoren M."/>
            <person name="Johannesson H."/>
        </authorList>
    </citation>
    <scope>NUCLEOTIDE SEQUENCE</scope>
    <source>
        <strain evidence="1">CBS 232.78</strain>
    </source>
</reference>
<comment type="caution">
    <text evidence="1">The sequence shown here is derived from an EMBL/GenBank/DDBJ whole genome shotgun (WGS) entry which is preliminary data.</text>
</comment>
<dbReference type="EMBL" id="JAULSW010000010">
    <property type="protein sequence ID" value="KAK3368636.1"/>
    <property type="molecule type" value="Genomic_DNA"/>
</dbReference>
<reference evidence="1" key="2">
    <citation type="submission" date="2023-06" db="EMBL/GenBank/DDBJ databases">
        <authorList>
            <consortium name="Lawrence Berkeley National Laboratory"/>
            <person name="Haridas S."/>
            <person name="Hensen N."/>
            <person name="Bonometti L."/>
            <person name="Westerberg I."/>
            <person name="Brannstrom I.O."/>
            <person name="Guillou S."/>
            <person name="Cros-Aarteil S."/>
            <person name="Calhoun S."/>
            <person name="Kuo A."/>
            <person name="Mondo S."/>
            <person name="Pangilinan J."/>
            <person name="Riley R."/>
            <person name="LaButti K."/>
            <person name="Andreopoulos B."/>
            <person name="Lipzen A."/>
            <person name="Chen C."/>
            <person name="Yanf M."/>
            <person name="Daum C."/>
            <person name="Ng V."/>
            <person name="Clum A."/>
            <person name="Steindorff A."/>
            <person name="Ohm R."/>
            <person name="Martin F."/>
            <person name="Silar P."/>
            <person name="Natvig D."/>
            <person name="Lalanne C."/>
            <person name="Gautier V."/>
            <person name="Ament-velasquez S.L."/>
            <person name="Kruys A."/>
            <person name="Hutchinson M.I."/>
            <person name="Powell A.J."/>
            <person name="Barry K."/>
            <person name="Miller A.N."/>
            <person name="Grigoriev I.V."/>
            <person name="Debuchy R."/>
            <person name="Gladieux P."/>
            <person name="Thoren M.H."/>
            <person name="Johannesson H."/>
        </authorList>
    </citation>
    <scope>NUCLEOTIDE SEQUENCE</scope>
    <source>
        <strain evidence="1">CBS 232.78</strain>
    </source>
</reference>
<accession>A0AAE0N2M2</accession>
<protein>
    <submittedName>
        <fullName evidence="1">Uncharacterized protein</fullName>
    </submittedName>
</protein>
<sequence length="174" mass="18926">MTLDGLGKYPPAKKELEVGAQLRLKLSDQADASQEDLLVFDVALRMNRTVTSFAVAAKITSTQSIANPFSRGMFNVQLEGRKIKGSSTKFDNGEVKRECTIYGTALLGSGSEDKARLLGLIHFERGKPVVGVEFTRRIVEALSSDQSLVPTETQIGTVKMNGHSLGPLVTESRR</sequence>
<organism evidence="1 2">
    <name type="scientific">Podospora didyma</name>
    <dbReference type="NCBI Taxonomy" id="330526"/>
    <lineage>
        <taxon>Eukaryota</taxon>
        <taxon>Fungi</taxon>
        <taxon>Dikarya</taxon>
        <taxon>Ascomycota</taxon>
        <taxon>Pezizomycotina</taxon>
        <taxon>Sordariomycetes</taxon>
        <taxon>Sordariomycetidae</taxon>
        <taxon>Sordariales</taxon>
        <taxon>Podosporaceae</taxon>
        <taxon>Podospora</taxon>
    </lineage>
</organism>